<dbReference type="Gene3D" id="2.40.50.100">
    <property type="match status" value="1"/>
</dbReference>
<evidence type="ECO:0000256" key="6">
    <source>
        <dbReference type="ARBA" id="ARBA00022692"/>
    </source>
</evidence>
<dbReference type="Gene3D" id="2.40.30.170">
    <property type="match status" value="1"/>
</dbReference>
<dbReference type="RefSeq" id="WP_149295990.1">
    <property type="nucleotide sequence ID" value="NZ_CP043473.1"/>
</dbReference>
<dbReference type="Gene3D" id="1.10.287.470">
    <property type="entry name" value="Helix hairpin bin"/>
    <property type="match status" value="1"/>
</dbReference>
<feature type="coiled-coil region" evidence="9">
    <location>
        <begin position="103"/>
        <end position="130"/>
    </location>
</feature>
<organism evidence="12 13">
    <name type="scientific">Chromobacterium paludis</name>
    <dbReference type="NCBI Taxonomy" id="2605945"/>
    <lineage>
        <taxon>Bacteria</taxon>
        <taxon>Pseudomonadati</taxon>
        <taxon>Pseudomonadota</taxon>
        <taxon>Betaproteobacteria</taxon>
        <taxon>Neisseriales</taxon>
        <taxon>Chromobacteriaceae</taxon>
        <taxon>Chromobacterium</taxon>
    </lineage>
</organism>
<dbReference type="PANTHER" id="PTHR30386:SF19">
    <property type="entry name" value="MULTIDRUG EXPORT PROTEIN EMRA-RELATED"/>
    <property type="match status" value="1"/>
</dbReference>
<keyword evidence="9" id="KW-0175">Coiled coil</keyword>
<dbReference type="PANTHER" id="PTHR30386">
    <property type="entry name" value="MEMBRANE FUSION SUBUNIT OF EMRAB-TOLC MULTIDRUG EFFLUX PUMP"/>
    <property type="match status" value="1"/>
</dbReference>
<keyword evidence="6 10" id="KW-0812">Transmembrane</keyword>
<evidence type="ECO:0000256" key="7">
    <source>
        <dbReference type="ARBA" id="ARBA00022989"/>
    </source>
</evidence>
<keyword evidence="13" id="KW-1185">Reference proteome</keyword>
<evidence type="ECO:0000256" key="5">
    <source>
        <dbReference type="ARBA" id="ARBA00022519"/>
    </source>
</evidence>
<gene>
    <name evidence="12" type="ORF">FYK34_08630</name>
</gene>
<dbReference type="KEGG" id="chrm:FYK34_08630"/>
<evidence type="ECO:0000256" key="10">
    <source>
        <dbReference type="SAM" id="Phobius"/>
    </source>
</evidence>
<dbReference type="EMBL" id="CP043473">
    <property type="protein sequence ID" value="QEL55629.1"/>
    <property type="molecule type" value="Genomic_DNA"/>
</dbReference>
<feature type="domain" description="Multidrug export protein EmrA/FarA alpha-helical hairpin" evidence="11">
    <location>
        <begin position="98"/>
        <end position="246"/>
    </location>
</feature>
<dbReference type="GO" id="GO:0005886">
    <property type="term" value="C:plasma membrane"/>
    <property type="evidence" value="ECO:0007669"/>
    <property type="project" value="UniProtKB-SubCell"/>
</dbReference>
<evidence type="ECO:0000256" key="1">
    <source>
        <dbReference type="ARBA" id="ARBA00004377"/>
    </source>
</evidence>
<dbReference type="FunFam" id="2.40.30.170:FF:000003">
    <property type="entry name" value="Multidrug resistance protein A"/>
    <property type="match status" value="1"/>
</dbReference>
<dbReference type="GO" id="GO:0046677">
    <property type="term" value="P:response to antibiotic"/>
    <property type="evidence" value="ECO:0007669"/>
    <property type="project" value="UniProtKB-ARBA"/>
</dbReference>
<evidence type="ECO:0000313" key="13">
    <source>
        <dbReference type="Proteomes" id="UP000322079"/>
    </source>
</evidence>
<keyword evidence="7 10" id="KW-1133">Transmembrane helix</keyword>
<keyword evidence="4" id="KW-1003">Cell membrane</keyword>
<dbReference type="InterPro" id="IPR050739">
    <property type="entry name" value="MFP"/>
</dbReference>
<keyword evidence="3" id="KW-0813">Transport</keyword>
<proteinExistence type="inferred from homology"/>
<evidence type="ECO:0000256" key="9">
    <source>
        <dbReference type="SAM" id="Coils"/>
    </source>
</evidence>
<keyword evidence="5" id="KW-0997">Cell inner membrane</keyword>
<name>A0A5C1DI36_9NEIS</name>
<dbReference type="GO" id="GO:1990961">
    <property type="term" value="P:xenobiotic detoxification by transmembrane export across the plasma membrane"/>
    <property type="evidence" value="ECO:0007669"/>
    <property type="project" value="UniProtKB-ARBA"/>
</dbReference>
<dbReference type="PRINTS" id="PR01490">
    <property type="entry name" value="RTXTOXIND"/>
</dbReference>
<evidence type="ECO:0000256" key="2">
    <source>
        <dbReference type="ARBA" id="ARBA00009477"/>
    </source>
</evidence>
<evidence type="ECO:0000256" key="4">
    <source>
        <dbReference type="ARBA" id="ARBA00022475"/>
    </source>
</evidence>
<dbReference type="AlphaFoldDB" id="A0A5C1DI36"/>
<comment type="similarity">
    <text evidence="2">Belongs to the membrane fusion protein (MFP) (TC 8.A.1) family.</text>
</comment>
<accession>A0A5C1DI36</accession>
<dbReference type="Pfam" id="PF25885">
    <property type="entry name" value="HH_EMRA"/>
    <property type="match status" value="1"/>
</dbReference>
<dbReference type="SUPFAM" id="SSF111369">
    <property type="entry name" value="HlyD-like secretion proteins"/>
    <property type="match status" value="2"/>
</dbReference>
<reference evidence="12 13" key="1">
    <citation type="submission" date="2019-08" db="EMBL/GenBank/DDBJ databases">
        <title>Chromobacterium paludis, a novel bacterium isolated from a Maryland marsh pond.</title>
        <authorList>
            <person name="Blackburn M.B."/>
            <person name="Gundersen-Rindal D.E."/>
        </authorList>
    </citation>
    <scope>NUCLEOTIDE SEQUENCE [LARGE SCALE GENOMIC DNA]</scope>
    <source>
        <strain evidence="13">IIBBL 257-1</strain>
    </source>
</reference>
<evidence type="ECO:0000256" key="3">
    <source>
        <dbReference type="ARBA" id="ARBA00022448"/>
    </source>
</evidence>
<dbReference type="InterPro" id="IPR058633">
    <property type="entry name" value="EmrA/FarA_HH"/>
</dbReference>
<evidence type="ECO:0000256" key="8">
    <source>
        <dbReference type="ARBA" id="ARBA00023136"/>
    </source>
</evidence>
<evidence type="ECO:0000259" key="11">
    <source>
        <dbReference type="Pfam" id="PF25885"/>
    </source>
</evidence>
<dbReference type="Proteomes" id="UP000322079">
    <property type="component" value="Chromosome"/>
</dbReference>
<sequence length="380" mass="40510">MSAQTETLPASEMPADKLPTRRKKLFVQLGVALAVAAIGYGSYWMLVASHYVSTDNAYVATEVAQVTPEVAGTVRAVYVVDTQHVKKGDVLVVLNDSDAKLALALAQADLERAERRVQGYFANNENQSAQVQARQAEQARASAQLVSAKSDLERAQLDFQRRLALAKNGSVSAEELSNAQNALSVAEAGLRAAQAASSQSDANYRAAMDALKSSQTLTNNTTVESNPEVALARARRDQARLDLARTVIRAPVDGVVAKRQVQVGQRVQAGTPLLAVAPLQQAHVDANFKEVQLEKVRVGQPVKLTADLYGDSVEYHGKVAGLSGGSGASFAVIPAQNATGNWIKVVQRLPVRIELDPAELKAHPLSVGLSMTATIDTRAN</sequence>
<comment type="subcellular location">
    <subcellularLocation>
        <location evidence="1">Cell inner membrane</location>
        <topology evidence="1">Single-pass membrane protein</topology>
    </subcellularLocation>
</comment>
<evidence type="ECO:0000313" key="12">
    <source>
        <dbReference type="EMBL" id="QEL55629.1"/>
    </source>
</evidence>
<feature type="transmembrane region" description="Helical" evidence="10">
    <location>
        <begin position="25"/>
        <end position="46"/>
    </location>
</feature>
<keyword evidence="8 10" id="KW-0472">Membrane</keyword>
<protein>
    <submittedName>
        <fullName evidence="12">HlyD family secretion protein</fullName>
    </submittedName>
</protein>
<dbReference type="GO" id="GO:0015721">
    <property type="term" value="P:bile acid and bile salt transport"/>
    <property type="evidence" value="ECO:0007669"/>
    <property type="project" value="UniProtKB-ARBA"/>
</dbReference>